<sequence>MMVPRNLRRSFRDLQLQRNFGITPKRVLFSIFFYALKMVLTQIYCPYTNDFLMCIVDLTVSRSSHLKGQKCQEEESCFFLDIGFKKKYEEMMREFRVFVYPEGNPRTFFHTPKNLIRQYASEAYFFRNMEQSPLRTMNPDEADMFFIPISVQKMSEKRLSLMDMRKVVRKYIKGISSKYPYWNNTSGADHFFVSCHQMALKVTQGVPDLVKRVVRVVCYPDHSDGYIEDKDLPLPPVLLPFEYPAAGSDTKKRTRLILLGGDAISEEIALLNDTKTEFFMMDNHTISMLRRRTREYKNIAPWTLDYNTSKFCLCPGGSEMSVGRIADAIHYGCVPVVWPDRYELPFASIMNWSAFSVQIKEDYYLEFDVLKFLEEIPEADYRNLQSNTVKVQKYFQWNSPPIKYDAFYQIMYQLWRSLDQKATDYKITLAHPDS</sequence>
<evidence type="ECO:0000256" key="2">
    <source>
        <dbReference type="ARBA" id="ARBA00010271"/>
    </source>
</evidence>
<dbReference type="InterPro" id="IPR004263">
    <property type="entry name" value="Exostosin"/>
</dbReference>
<dbReference type="Proteomes" id="UP001054252">
    <property type="component" value="Unassembled WGS sequence"/>
</dbReference>
<feature type="domain" description="Exostosin GT47" evidence="6">
    <location>
        <begin position="92"/>
        <end position="366"/>
    </location>
</feature>
<comment type="similarity">
    <text evidence="2">Belongs to the glycosyltransferase 47 family.</text>
</comment>
<gene>
    <name evidence="7" type="ORF">SLEP1_g35916</name>
</gene>
<name>A0AAV5KPR9_9ROSI</name>
<dbReference type="EMBL" id="BPVZ01000072">
    <property type="protein sequence ID" value="GKV26652.1"/>
    <property type="molecule type" value="Genomic_DNA"/>
</dbReference>
<comment type="caution">
    <text evidence="7">The sequence shown here is derived from an EMBL/GenBank/DDBJ whole genome shotgun (WGS) entry which is preliminary data.</text>
</comment>
<dbReference type="InterPro" id="IPR040911">
    <property type="entry name" value="Exostosin_GT47"/>
</dbReference>
<dbReference type="GO" id="GO:0000139">
    <property type="term" value="C:Golgi membrane"/>
    <property type="evidence" value="ECO:0007669"/>
    <property type="project" value="UniProtKB-SubCell"/>
</dbReference>
<keyword evidence="4" id="KW-0735">Signal-anchor</keyword>
<evidence type="ECO:0000256" key="3">
    <source>
        <dbReference type="ARBA" id="ARBA00022676"/>
    </source>
</evidence>
<dbReference type="Pfam" id="PF03016">
    <property type="entry name" value="Exostosin_GT47"/>
    <property type="match status" value="1"/>
</dbReference>
<dbReference type="PANTHER" id="PTHR11062:SF378">
    <property type="entry name" value="EXOSTOSIN GT47 DOMAIN-CONTAINING PROTEIN"/>
    <property type="match status" value="1"/>
</dbReference>
<evidence type="ECO:0000256" key="5">
    <source>
        <dbReference type="ARBA" id="ARBA00023034"/>
    </source>
</evidence>
<accession>A0AAV5KPR9</accession>
<keyword evidence="3" id="KW-0328">Glycosyltransferase</keyword>
<comment type="subcellular location">
    <subcellularLocation>
        <location evidence="1">Golgi apparatus membrane</location>
        <topology evidence="1">Single-pass type II membrane protein</topology>
    </subcellularLocation>
</comment>
<evidence type="ECO:0000256" key="1">
    <source>
        <dbReference type="ARBA" id="ARBA00004323"/>
    </source>
</evidence>
<dbReference type="PANTHER" id="PTHR11062">
    <property type="entry name" value="EXOSTOSIN HEPARAN SULFATE GLYCOSYLTRANSFERASE -RELATED"/>
    <property type="match status" value="1"/>
</dbReference>
<evidence type="ECO:0000313" key="7">
    <source>
        <dbReference type="EMBL" id="GKV26652.1"/>
    </source>
</evidence>
<proteinExistence type="inferred from homology"/>
<dbReference type="GO" id="GO:0016757">
    <property type="term" value="F:glycosyltransferase activity"/>
    <property type="evidence" value="ECO:0007669"/>
    <property type="project" value="UniProtKB-KW"/>
</dbReference>
<keyword evidence="8" id="KW-1185">Reference proteome</keyword>
<keyword evidence="3" id="KW-0808">Transferase</keyword>
<evidence type="ECO:0000256" key="4">
    <source>
        <dbReference type="ARBA" id="ARBA00022968"/>
    </source>
</evidence>
<protein>
    <recommendedName>
        <fullName evidence="6">Exostosin GT47 domain-containing protein</fullName>
    </recommendedName>
</protein>
<evidence type="ECO:0000259" key="6">
    <source>
        <dbReference type="Pfam" id="PF03016"/>
    </source>
</evidence>
<organism evidence="7 8">
    <name type="scientific">Rubroshorea leprosula</name>
    <dbReference type="NCBI Taxonomy" id="152421"/>
    <lineage>
        <taxon>Eukaryota</taxon>
        <taxon>Viridiplantae</taxon>
        <taxon>Streptophyta</taxon>
        <taxon>Embryophyta</taxon>
        <taxon>Tracheophyta</taxon>
        <taxon>Spermatophyta</taxon>
        <taxon>Magnoliopsida</taxon>
        <taxon>eudicotyledons</taxon>
        <taxon>Gunneridae</taxon>
        <taxon>Pentapetalae</taxon>
        <taxon>rosids</taxon>
        <taxon>malvids</taxon>
        <taxon>Malvales</taxon>
        <taxon>Dipterocarpaceae</taxon>
        <taxon>Rubroshorea</taxon>
    </lineage>
</organism>
<keyword evidence="5" id="KW-0333">Golgi apparatus</keyword>
<evidence type="ECO:0000313" key="8">
    <source>
        <dbReference type="Proteomes" id="UP001054252"/>
    </source>
</evidence>
<dbReference type="AlphaFoldDB" id="A0AAV5KPR9"/>
<keyword evidence="4" id="KW-0812">Transmembrane</keyword>
<reference evidence="7 8" key="1">
    <citation type="journal article" date="2021" name="Commun. Biol.">
        <title>The genome of Shorea leprosula (Dipterocarpaceae) highlights the ecological relevance of drought in aseasonal tropical rainforests.</title>
        <authorList>
            <person name="Ng K.K.S."/>
            <person name="Kobayashi M.J."/>
            <person name="Fawcett J.A."/>
            <person name="Hatakeyama M."/>
            <person name="Paape T."/>
            <person name="Ng C.H."/>
            <person name="Ang C.C."/>
            <person name="Tnah L.H."/>
            <person name="Lee C.T."/>
            <person name="Nishiyama T."/>
            <person name="Sese J."/>
            <person name="O'Brien M.J."/>
            <person name="Copetti D."/>
            <person name="Mohd Noor M.I."/>
            <person name="Ong R.C."/>
            <person name="Putra M."/>
            <person name="Sireger I.Z."/>
            <person name="Indrioko S."/>
            <person name="Kosugi Y."/>
            <person name="Izuno A."/>
            <person name="Isagi Y."/>
            <person name="Lee S.L."/>
            <person name="Shimizu K.K."/>
        </authorList>
    </citation>
    <scope>NUCLEOTIDE SEQUENCE [LARGE SCALE GENOMIC DNA]</scope>
    <source>
        <strain evidence="7">214</strain>
    </source>
</reference>